<dbReference type="Gene3D" id="3.30.420.10">
    <property type="entry name" value="Ribonuclease H-like superfamily/Ribonuclease H"/>
    <property type="match status" value="1"/>
</dbReference>
<dbReference type="SUPFAM" id="SSF53098">
    <property type="entry name" value="Ribonuclease H-like"/>
    <property type="match status" value="1"/>
</dbReference>
<feature type="compositionally biased region" description="Basic residues" evidence="1">
    <location>
        <begin position="180"/>
        <end position="192"/>
    </location>
</feature>
<evidence type="ECO:0000313" key="2">
    <source>
        <dbReference type="EnsemblMetazoa" id="SMAR001465-PA"/>
    </source>
</evidence>
<evidence type="ECO:0000313" key="3">
    <source>
        <dbReference type="Proteomes" id="UP000014500"/>
    </source>
</evidence>
<name>T1IKL4_STRMM</name>
<reference evidence="3" key="1">
    <citation type="submission" date="2011-05" db="EMBL/GenBank/DDBJ databases">
        <authorList>
            <person name="Richards S.R."/>
            <person name="Qu J."/>
            <person name="Jiang H."/>
            <person name="Jhangiani S.N."/>
            <person name="Agravi P."/>
            <person name="Goodspeed R."/>
            <person name="Gross S."/>
            <person name="Mandapat C."/>
            <person name="Jackson L."/>
            <person name="Mathew T."/>
            <person name="Pu L."/>
            <person name="Thornton R."/>
            <person name="Saada N."/>
            <person name="Wilczek-Boney K.B."/>
            <person name="Lee S."/>
            <person name="Kovar C."/>
            <person name="Wu Y."/>
            <person name="Scherer S.E."/>
            <person name="Worley K.C."/>
            <person name="Muzny D.M."/>
            <person name="Gibbs R."/>
        </authorList>
    </citation>
    <scope>NUCLEOTIDE SEQUENCE</scope>
    <source>
        <strain evidence="3">Brora</strain>
    </source>
</reference>
<accession>T1IKL4</accession>
<dbReference type="CDD" id="cd09275">
    <property type="entry name" value="RNase_HI_RT_DIRS1"/>
    <property type="match status" value="1"/>
</dbReference>
<evidence type="ECO:0008006" key="4">
    <source>
        <dbReference type="Google" id="ProtNLM"/>
    </source>
</evidence>
<dbReference type="STRING" id="126957.T1IKL4"/>
<dbReference type="EnsemblMetazoa" id="SMAR001465-RA">
    <property type="protein sequence ID" value="SMAR001465-PA"/>
    <property type="gene ID" value="SMAR001465"/>
</dbReference>
<dbReference type="HOGENOM" id="CLU_945189_0_0_1"/>
<proteinExistence type="predicted"/>
<dbReference type="EMBL" id="JH430561">
    <property type="status" value="NOT_ANNOTATED_CDS"/>
    <property type="molecule type" value="Genomic_DNA"/>
</dbReference>
<dbReference type="PANTHER" id="PTHR33050">
    <property type="entry name" value="REVERSE TRANSCRIPTASE DOMAIN-CONTAINING PROTEIN"/>
    <property type="match status" value="1"/>
</dbReference>
<dbReference type="PANTHER" id="PTHR33050:SF7">
    <property type="entry name" value="RIBONUCLEASE H"/>
    <property type="match status" value="1"/>
</dbReference>
<dbReference type="InterPro" id="IPR012337">
    <property type="entry name" value="RNaseH-like_sf"/>
</dbReference>
<dbReference type="PhylomeDB" id="T1IKL4"/>
<dbReference type="InterPro" id="IPR052055">
    <property type="entry name" value="Hepadnavirus_pol/RT"/>
</dbReference>
<reference evidence="2" key="2">
    <citation type="submission" date="2015-02" db="UniProtKB">
        <authorList>
            <consortium name="EnsemblMetazoa"/>
        </authorList>
    </citation>
    <scope>IDENTIFICATION</scope>
</reference>
<organism evidence="2 3">
    <name type="scientific">Strigamia maritima</name>
    <name type="common">European centipede</name>
    <name type="synonym">Geophilus maritimus</name>
    <dbReference type="NCBI Taxonomy" id="126957"/>
    <lineage>
        <taxon>Eukaryota</taxon>
        <taxon>Metazoa</taxon>
        <taxon>Ecdysozoa</taxon>
        <taxon>Arthropoda</taxon>
        <taxon>Myriapoda</taxon>
        <taxon>Chilopoda</taxon>
        <taxon>Pleurostigmophora</taxon>
        <taxon>Geophilomorpha</taxon>
        <taxon>Linotaeniidae</taxon>
        <taxon>Strigamia</taxon>
    </lineage>
</organism>
<dbReference type="InterPro" id="IPR036397">
    <property type="entry name" value="RNaseH_sf"/>
</dbReference>
<dbReference type="Proteomes" id="UP000014500">
    <property type="component" value="Unassembled WGS sequence"/>
</dbReference>
<feature type="region of interest" description="Disordered" evidence="1">
    <location>
        <begin position="180"/>
        <end position="203"/>
    </location>
</feature>
<protein>
    <recommendedName>
        <fullName evidence="4">RNase H type-1 domain-containing protein</fullName>
    </recommendedName>
</protein>
<keyword evidence="3" id="KW-1185">Reference proteome</keyword>
<sequence length="295" mass="33495">MGLAVQLLKADFAKIQDIAIFIGNLVSAKPALHHSFGFIKPLEAFRTGQLCLHDNKYEAVVPLYPDVREEIRRWTKESIFKPKSLLTSASETDVFTDAAKLGWGAVWGERRENRHWSVVEQELHINIRELMALYFAWKMFAAFNGATHVTFHTDSSTVVSLFKNQGSMVHFLHYCRARQKPQKRKRSKKQRITRGPISTTAAEKESATAECPGEATRRLGLEVFSPNGEWSLDSKIVSLLAERFGTPEVDLFASRLNFKFKKFCSWSPDPLAWKVDALAHTSFREFYESSPGPGN</sequence>
<dbReference type="GO" id="GO:0003676">
    <property type="term" value="F:nucleic acid binding"/>
    <property type="evidence" value="ECO:0007669"/>
    <property type="project" value="InterPro"/>
</dbReference>
<evidence type="ECO:0000256" key="1">
    <source>
        <dbReference type="SAM" id="MobiDB-lite"/>
    </source>
</evidence>
<dbReference type="AlphaFoldDB" id="T1IKL4"/>